<dbReference type="EC" id="2.6.1.9" evidence="4"/>
<dbReference type="CDD" id="cd00609">
    <property type="entry name" value="AAT_like"/>
    <property type="match status" value="1"/>
</dbReference>
<reference evidence="13" key="1">
    <citation type="submission" date="2021-06" db="EMBL/GenBank/DDBJ databases">
        <authorList>
            <person name="Kallberg Y."/>
            <person name="Tangrot J."/>
            <person name="Rosling A."/>
        </authorList>
    </citation>
    <scope>NUCLEOTIDE SEQUENCE</scope>
    <source>
        <strain evidence="13">BR232B</strain>
    </source>
</reference>
<organism evidence="13 14">
    <name type="scientific">Paraglomus brasilianum</name>
    <dbReference type="NCBI Taxonomy" id="144538"/>
    <lineage>
        <taxon>Eukaryota</taxon>
        <taxon>Fungi</taxon>
        <taxon>Fungi incertae sedis</taxon>
        <taxon>Mucoromycota</taxon>
        <taxon>Glomeromycotina</taxon>
        <taxon>Glomeromycetes</taxon>
        <taxon>Paraglomerales</taxon>
        <taxon>Paraglomeraceae</taxon>
        <taxon>Paraglomus</taxon>
    </lineage>
</organism>
<dbReference type="InterPro" id="IPR015424">
    <property type="entry name" value="PyrdxlP-dep_Trfase"/>
</dbReference>
<comment type="pathway">
    <text evidence="2">Amino-acid biosynthesis; L-histidine biosynthesis; L-histidine from 5-phospho-alpha-D-ribose 1-diphosphate: step 7/9.</text>
</comment>
<dbReference type="InterPro" id="IPR004839">
    <property type="entry name" value="Aminotransferase_I/II_large"/>
</dbReference>
<dbReference type="EMBL" id="CAJVPI010000609">
    <property type="protein sequence ID" value="CAG8555587.1"/>
    <property type="molecule type" value="Genomic_DNA"/>
</dbReference>
<proteinExistence type="inferred from homology"/>
<keyword evidence="9" id="KW-0368">Histidine biosynthesis</keyword>
<accession>A0A9N9B594</accession>
<evidence type="ECO:0000256" key="8">
    <source>
        <dbReference type="ARBA" id="ARBA00022898"/>
    </source>
</evidence>
<dbReference type="PANTHER" id="PTHR42885:SF2">
    <property type="entry name" value="HISTIDINOL-PHOSPHATE AMINOTRANSFERASE"/>
    <property type="match status" value="1"/>
</dbReference>
<dbReference type="PROSITE" id="PS00599">
    <property type="entry name" value="AA_TRANSFER_CLASS_2"/>
    <property type="match status" value="1"/>
</dbReference>
<dbReference type="Gene3D" id="3.40.640.10">
    <property type="entry name" value="Type I PLP-dependent aspartate aminotransferase-like (Major domain)"/>
    <property type="match status" value="1"/>
</dbReference>
<dbReference type="OrthoDB" id="2015537at2759"/>
<evidence type="ECO:0000256" key="3">
    <source>
        <dbReference type="ARBA" id="ARBA00008392"/>
    </source>
</evidence>
<dbReference type="InterPro" id="IPR015421">
    <property type="entry name" value="PyrdxlP-dep_Trfase_major"/>
</dbReference>
<feature type="domain" description="Aminotransferase class I/classII large" evidence="12">
    <location>
        <begin position="32"/>
        <end position="368"/>
    </location>
</feature>
<dbReference type="Proteomes" id="UP000789739">
    <property type="component" value="Unassembled WGS sequence"/>
</dbReference>
<keyword evidence="5" id="KW-0032">Aminotransferase</keyword>
<dbReference type="Gene3D" id="3.90.1150.10">
    <property type="entry name" value="Aspartate Aminotransferase, domain 1"/>
    <property type="match status" value="1"/>
</dbReference>
<keyword evidence="8" id="KW-0663">Pyridoxal phosphate</keyword>
<evidence type="ECO:0000256" key="9">
    <source>
        <dbReference type="ARBA" id="ARBA00023102"/>
    </source>
</evidence>
<evidence type="ECO:0000256" key="4">
    <source>
        <dbReference type="ARBA" id="ARBA00012748"/>
    </source>
</evidence>
<dbReference type="InterPro" id="IPR005861">
    <property type="entry name" value="HisP_aminotrans"/>
</dbReference>
<dbReference type="PANTHER" id="PTHR42885">
    <property type="entry name" value="HISTIDINOL-PHOSPHATE AMINOTRANSFERASE-RELATED"/>
    <property type="match status" value="1"/>
</dbReference>
<evidence type="ECO:0000313" key="13">
    <source>
        <dbReference type="EMBL" id="CAG8555587.1"/>
    </source>
</evidence>
<evidence type="ECO:0000259" key="12">
    <source>
        <dbReference type="Pfam" id="PF00155"/>
    </source>
</evidence>
<keyword evidence="6" id="KW-0028">Amino-acid biosynthesis</keyword>
<dbReference type="InterPro" id="IPR001917">
    <property type="entry name" value="Aminotrans_II_pyridoxalP_BS"/>
</dbReference>
<comment type="catalytic activity">
    <reaction evidence="11">
        <text>L-histidinol phosphate + 2-oxoglutarate = 3-(imidazol-4-yl)-2-oxopropyl phosphate + L-glutamate</text>
        <dbReference type="Rhea" id="RHEA:23744"/>
        <dbReference type="ChEBI" id="CHEBI:16810"/>
        <dbReference type="ChEBI" id="CHEBI:29985"/>
        <dbReference type="ChEBI" id="CHEBI:57766"/>
        <dbReference type="ChEBI" id="CHEBI:57980"/>
        <dbReference type="EC" id="2.6.1.9"/>
    </reaction>
</comment>
<dbReference type="NCBIfam" id="TIGR01141">
    <property type="entry name" value="hisC"/>
    <property type="match status" value="1"/>
</dbReference>
<protein>
    <recommendedName>
        <fullName evidence="4">histidinol-phosphate transaminase</fullName>
        <ecNumber evidence="4">2.6.1.9</ecNumber>
    </recommendedName>
    <alternativeName>
        <fullName evidence="10">Imidazole acetol-phosphate transaminase</fullName>
    </alternativeName>
</protein>
<dbReference type="InterPro" id="IPR015422">
    <property type="entry name" value="PyrdxlP-dep_Trfase_small"/>
</dbReference>
<dbReference type="SUPFAM" id="SSF53383">
    <property type="entry name" value="PLP-dependent transferases"/>
    <property type="match status" value="1"/>
</dbReference>
<evidence type="ECO:0000256" key="2">
    <source>
        <dbReference type="ARBA" id="ARBA00005011"/>
    </source>
</evidence>
<sequence>MPKFSLESIIRPNILSLKPYRCARDDYATGILLDANENSFGSVINSSAESLNRYPDPYQLDVKERFIDFRGIASVDNTFLGVGSDEIMDLLMRICCIPGKDKILVTPPTYGMYSVCAKINDVEVVKVNLDGRFQLRTDEISKTLSEVPNIKIVFLCSPGNPTGTALSHESIKAILEDVNLRGLVVVDEAYIDFVSEEREGSVAEWVEKYDNLVVMQTLSKSFGLAGIRLGIAIANPFIINMLNNTKAPYNINLMTSQVALSALQPDAIAKMRSMVSLIRAERAKLLSSIANIPSVANILGANDANFILVQIVDGNGKPSNDRAQYVYKQLAEKLGVVVRFRGHEYGCEGSLRITIGTPEQNEALLTKLREVLGESF</sequence>
<keyword evidence="14" id="KW-1185">Reference proteome</keyword>
<evidence type="ECO:0000313" key="14">
    <source>
        <dbReference type="Proteomes" id="UP000789739"/>
    </source>
</evidence>
<evidence type="ECO:0000256" key="5">
    <source>
        <dbReference type="ARBA" id="ARBA00022576"/>
    </source>
</evidence>
<dbReference type="GO" id="GO:0000105">
    <property type="term" value="P:L-histidine biosynthetic process"/>
    <property type="evidence" value="ECO:0007669"/>
    <property type="project" value="UniProtKB-KW"/>
</dbReference>
<evidence type="ECO:0000256" key="11">
    <source>
        <dbReference type="ARBA" id="ARBA00047481"/>
    </source>
</evidence>
<gene>
    <name evidence="13" type="ORF">PBRASI_LOCUS5319</name>
</gene>
<comment type="similarity">
    <text evidence="3">Belongs to the class-II pyridoxal-phosphate-dependent aminotransferase family.</text>
</comment>
<evidence type="ECO:0000256" key="7">
    <source>
        <dbReference type="ARBA" id="ARBA00022679"/>
    </source>
</evidence>
<dbReference type="AlphaFoldDB" id="A0A9N9B594"/>
<evidence type="ECO:0000256" key="6">
    <source>
        <dbReference type="ARBA" id="ARBA00022605"/>
    </source>
</evidence>
<name>A0A9N9B594_9GLOM</name>
<evidence type="ECO:0000256" key="10">
    <source>
        <dbReference type="ARBA" id="ARBA00030262"/>
    </source>
</evidence>
<comment type="cofactor">
    <cofactor evidence="1">
        <name>pyridoxal 5'-phosphate</name>
        <dbReference type="ChEBI" id="CHEBI:597326"/>
    </cofactor>
</comment>
<dbReference type="GO" id="GO:0004400">
    <property type="term" value="F:histidinol-phosphate transaminase activity"/>
    <property type="evidence" value="ECO:0007669"/>
    <property type="project" value="UniProtKB-EC"/>
</dbReference>
<evidence type="ECO:0000256" key="1">
    <source>
        <dbReference type="ARBA" id="ARBA00001933"/>
    </source>
</evidence>
<keyword evidence="7" id="KW-0808">Transferase</keyword>
<dbReference type="Pfam" id="PF00155">
    <property type="entry name" value="Aminotran_1_2"/>
    <property type="match status" value="1"/>
</dbReference>
<comment type="caution">
    <text evidence="13">The sequence shown here is derived from an EMBL/GenBank/DDBJ whole genome shotgun (WGS) entry which is preliminary data.</text>
</comment>
<dbReference type="HAMAP" id="MF_01023">
    <property type="entry name" value="HisC_aminotrans_2"/>
    <property type="match status" value="1"/>
</dbReference>
<dbReference type="GO" id="GO:0030170">
    <property type="term" value="F:pyridoxal phosphate binding"/>
    <property type="evidence" value="ECO:0007669"/>
    <property type="project" value="InterPro"/>
</dbReference>